<proteinExistence type="predicted"/>
<dbReference type="InterPro" id="IPR018060">
    <property type="entry name" value="HTH_AraC"/>
</dbReference>
<evidence type="ECO:0000256" key="3">
    <source>
        <dbReference type="ARBA" id="ARBA00023163"/>
    </source>
</evidence>
<dbReference type="EMBL" id="JAJNBZ010000001">
    <property type="protein sequence ID" value="MCE5168030.1"/>
    <property type="molecule type" value="Genomic_DNA"/>
</dbReference>
<evidence type="ECO:0000256" key="1">
    <source>
        <dbReference type="ARBA" id="ARBA00023015"/>
    </source>
</evidence>
<dbReference type="PANTHER" id="PTHR43280:SF28">
    <property type="entry name" value="HTH-TYPE TRANSCRIPTIONAL ACTIVATOR RHAS"/>
    <property type="match status" value="1"/>
</dbReference>
<keyword evidence="1" id="KW-0805">Transcription regulation</keyword>
<dbReference type="InterPro" id="IPR018062">
    <property type="entry name" value="HTH_AraC-typ_CS"/>
</dbReference>
<evidence type="ECO:0000256" key="2">
    <source>
        <dbReference type="ARBA" id="ARBA00023125"/>
    </source>
</evidence>
<reference evidence="5 6" key="1">
    <citation type="submission" date="2021-11" db="EMBL/GenBank/DDBJ databases">
        <title>Draft genome sequence of Paenibacillus profundus YoMME, a new Gram-positive bacteria with exoelectrogenic properties.</title>
        <authorList>
            <person name="Hubenova Y."/>
            <person name="Hubenova E."/>
            <person name="Manasiev Y."/>
            <person name="Peykov S."/>
            <person name="Mitov M."/>
        </authorList>
    </citation>
    <scope>NUCLEOTIDE SEQUENCE [LARGE SCALE GENOMIC DNA]</scope>
    <source>
        <strain evidence="5 6">YoMME</strain>
    </source>
</reference>
<accession>A0ABS8YCF3</accession>
<evidence type="ECO:0000313" key="5">
    <source>
        <dbReference type="EMBL" id="MCE5168030.1"/>
    </source>
</evidence>
<evidence type="ECO:0000313" key="6">
    <source>
        <dbReference type="Proteomes" id="UP001199916"/>
    </source>
</evidence>
<organism evidence="5 6">
    <name type="scientific">Paenibacillus profundus</name>
    <dbReference type="NCBI Taxonomy" id="1173085"/>
    <lineage>
        <taxon>Bacteria</taxon>
        <taxon>Bacillati</taxon>
        <taxon>Bacillota</taxon>
        <taxon>Bacilli</taxon>
        <taxon>Bacillales</taxon>
        <taxon>Paenibacillaceae</taxon>
        <taxon>Paenibacillus</taxon>
    </lineage>
</organism>
<keyword evidence="2" id="KW-0238">DNA-binding</keyword>
<dbReference type="InterPro" id="IPR009057">
    <property type="entry name" value="Homeodomain-like_sf"/>
</dbReference>
<dbReference type="PANTHER" id="PTHR43280">
    <property type="entry name" value="ARAC-FAMILY TRANSCRIPTIONAL REGULATOR"/>
    <property type="match status" value="1"/>
</dbReference>
<keyword evidence="3" id="KW-0804">Transcription</keyword>
<keyword evidence="6" id="KW-1185">Reference proteome</keyword>
<dbReference type="PROSITE" id="PS01124">
    <property type="entry name" value="HTH_ARAC_FAMILY_2"/>
    <property type="match status" value="1"/>
</dbReference>
<gene>
    <name evidence="5" type="ORF">LQV63_01690</name>
</gene>
<dbReference type="SMART" id="SM00342">
    <property type="entry name" value="HTH_ARAC"/>
    <property type="match status" value="1"/>
</dbReference>
<dbReference type="SUPFAM" id="SSF46689">
    <property type="entry name" value="Homeodomain-like"/>
    <property type="match status" value="2"/>
</dbReference>
<dbReference type="InterPro" id="IPR037923">
    <property type="entry name" value="HTH-like"/>
</dbReference>
<comment type="caution">
    <text evidence="5">The sequence shown here is derived from an EMBL/GenBank/DDBJ whole genome shotgun (WGS) entry which is preliminary data.</text>
</comment>
<protein>
    <submittedName>
        <fullName evidence="5">AraC family transcriptional regulator</fullName>
    </submittedName>
</protein>
<dbReference type="PROSITE" id="PS00041">
    <property type="entry name" value="HTH_ARAC_FAMILY_1"/>
    <property type="match status" value="1"/>
</dbReference>
<feature type="domain" description="HTH araC/xylS-type" evidence="4">
    <location>
        <begin position="175"/>
        <end position="272"/>
    </location>
</feature>
<dbReference type="Gene3D" id="2.60.120.280">
    <property type="entry name" value="Regulatory protein AraC"/>
    <property type="match status" value="1"/>
</dbReference>
<dbReference type="Gene3D" id="1.10.10.60">
    <property type="entry name" value="Homeodomain-like"/>
    <property type="match status" value="2"/>
</dbReference>
<evidence type="ECO:0000259" key="4">
    <source>
        <dbReference type="PROSITE" id="PS01124"/>
    </source>
</evidence>
<dbReference type="SUPFAM" id="SSF51215">
    <property type="entry name" value="Regulatory protein AraC"/>
    <property type="match status" value="1"/>
</dbReference>
<name>A0ABS8YCF3_9BACL</name>
<dbReference type="RefSeq" id="WP_019424959.1">
    <property type="nucleotide sequence ID" value="NZ_JAJNBZ010000001.1"/>
</dbReference>
<dbReference type="Pfam" id="PF12833">
    <property type="entry name" value="HTH_18"/>
    <property type="match status" value="1"/>
</dbReference>
<dbReference type="Proteomes" id="UP001199916">
    <property type="component" value="Unassembled WGS sequence"/>
</dbReference>
<sequence>MGKMELLQRYLANVQVHVTDAYYTKCREDWCESNFVPSFNRMYLICDGEGRIEIAGSTYYPGPRQMVIMPAGVNQSYAAISSHTYEKYWCHFTTLIGERHLFQFMRIPHVVTMSPSVFEEAVERFQRLKKEHYDGDWTAVLRKQALLMELLSLYLGEAGPESIILPSSQAMDKLNLVLQYMNGHLTERLSVQQLADRLHLHPNYFITFFREHIGESPVQYMNRMKVERAKKLLLTSHLSVTEIAEAVGLDVYYFSRLFKNSTGFNPTSFKATHKNEMK</sequence>